<dbReference type="Pfam" id="PF12800">
    <property type="entry name" value="Fer4_4"/>
    <property type="match status" value="1"/>
</dbReference>
<evidence type="ECO:0000256" key="11">
    <source>
        <dbReference type="RuleBase" id="RU364098"/>
    </source>
</evidence>
<dbReference type="NCBIfam" id="NF045490">
    <property type="entry name" value="FdxA_Protbact"/>
    <property type="match status" value="1"/>
</dbReference>
<evidence type="ECO:0000256" key="8">
    <source>
        <dbReference type="ARBA" id="ARBA00023004"/>
    </source>
</evidence>
<evidence type="ECO:0000256" key="1">
    <source>
        <dbReference type="ARBA" id="ARBA00001927"/>
    </source>
</evidence>
<dbReference type="GO" id="GO:0046872">
    <property type="term" value="F:metal ion binding"/>
    <property type="evidence" value="ECO:0007669"/>
    <property type="project" value="UniProtKB-KW"/>
</dbReference>
<organism evidence="13 14">
    <name type="scientific">Guyparkeria halophila</name>
    <dbReference type="NCBI Taxonomy" id="47960"/>
    <lineage>
        <taxon>Bacteria</taxon>
        <taxon>Pseudomonadati</taxon>
        <taxon>Pseudomonadota</taxon>
        <taxon>Gammaproteobacteria</taxon>
        <taxon>Chromatiales</taxon>
        <taxon>Thioalkalibacteraceae</taxon>
        <taxon>Guyparkeria</taxon>
    </lineage>
</organism>
<dbReference type="Pfam" id="PF11953">
    <property type="entry name" value="DUF3470"/>
    <property type="match status" value="1"/>
</dbReference>
<evidence type="ECO:0000256" key="2">
    <source>
        <dbReference type="ARBA" id="ARBA00001966"/>
    </source>
</evidence>
<evidence type="ECO:0000256" key="10">
    <source>
        <dbReference type="ARBA" id="ARBA00023291"/>
    </source>
</evidence>
<dbReference type="RefSeq" id="WP_156573458.1">
    <property type="nucleotide sequence ID" value="NZ_CP046415.1"/>
</dbReference>
<dbReference type="Gene3D" id="3.30.70.20">
    <property type="match status" value="1"/>
</dbReference>
<dbReference type="GO" id="GO:0009055">
    <property type="term" value="F:electron transfer activity"/>
    <property type="evidence" value="ECO:0007669"/>
    <property type="project" value="InterPro"/>
</dbReference>
<dbReference type="PANTHER" id="PTHR42859:SF2">
    <property type="entry name" value="FERREDOXIN"/>
    <property type="match status" value="1"/>
</dbReference>
<dbReference type="GO" id="GO:0051538">
    <property type="term" value="F:3 iron, 4 sulfur cluster binding"/>
    <property type="evidence" value="ECO:0007669"/>
    <property type="project" value="UniProtKB-KW"/>
</dbReference>
<comment type="cofactor">
    <cofactor evidence="2 11">
        <name>[4Fe-4S] cluster</name>
        <dbReference type="ChEBI" id="CHEBI:49883"/>
    </cofactor>
</comment>
<evidence type="ECO:0000256" key="7">
    <source>
        <dbReference type="ARBA" id="ARBA00022982"/>
    </source>
</evidence>
<keyword evidence="6 11" id="KW-0677">Repeat</keyword>
<keyword evidence="8 11" id="KW-0408">Iron</keyword>
<name>A0A6I6CVT1_9GAMM</name>
<dbReference type="EMBL" id="CP046415">
    <property type="protein sequence ID" value="QGT78189.1"/>
    <property type="molecule type" value="Genomic_DNA"/>
</dbReference>
<dbReference type="KEGG" id="ghl:GM160_04345"/>
<protein>
    <recommendedName>
        <fullName evidence="11">Ferredoxin</fullName>
    </recommendedName>
</protein>
<keyword evidence="3 11" id="KW-0813">Transport</keyword>
<dbReference type="PROSITE" id="PS00198">
    <property type="entry name" value="4FE4S_FER_1"/>
    <property type="match status" value="1"/>
</dbReference>
<dbReference type="Proteomes" id="UP000427716">
    <property type="component" value="Chromosome"/>
</dbReference>
<dbReference type="InterPro" id="IPR050294">
    <property type="entry name" value="RnfB_subfamily"/>
</dbReference>
<dbReference type="Pfam" id="PF00037">
    <property type="entry name" value="Fer4"/>
    <property type="match status" value="1"/>
</dbReference>
<dbReference type="PANTHER" id="PTHR42859">
    <property type="entry name" value="OXIDOREDUCTASE"/>
    <property type="match status" value="1"/>
</dbReference>
<comment type="cofactor">
    <cofactor evidence="1 11">
        <name>[3Fe-4S] cluster</name>
        <dbReference type="ChEBI" id="CHEBI:21137"/>
    </cofactor>
</comment>
<dbReference type="InterPro" id="IPR017896">
    <property type="entry name" value="4Fe4S_Fe-S-bd"/>
</dbReference>
<evidence type="ECO:0000256" key="9">
    <source>
        <dbReference type="ARBA" id="ARBA00023014"/>
    </source>
</evidence>
<gene>
    <name evidence="13" type="ORF">GM160_04345</name>
</gene>
<dbReference type="PRINTS" id="PR00354">
    <property type="entry name" value="7FE8SFRDOXIN"/>
</dbReference>
<evidence type="ECO:0000313" key="13">
    <source>
        <dbReference type="EMBL" id="QGT78189.1"/>
    </source>
</evidence>
<proteinExistence type="predicted"/>
<keyword evidence="14" id="KW-1185">Reference proteome</keyword>
<reference evidence="13 14" key="1">
    <citation type="submission" date="2019-11" db="EMBL/GenBank/DDBJ databases">
        <authorList>
            <person name="Zhang J."/>
            <person name="Sun C."/>
        </authorList>
    </citation>
    <scope>NUCLEOTIDE SEQUENCE [LARGE SCALE GENOMIC DNA]</scope>
    <source>
        <strain evidence="14">sp2</strain>
    </source>
</reference>
<evidence type="ECO:0000256" key="6">
    <source>
        <dbReference type="ARBA" id="ARBA00022737"/>
    </source>
</evidence>
<evidence type="ECO:0000259" key="12">
    <source>
        <dbReference type="PROSITE" id="PS51379"/>
    </source>
</evidence>
<dbReference type="SUPFAM" id="SSF54862">
    <property type="entry name" value="4Fe-4S ferredoxins"/>
    <property type="match status" value="1"/>
</dbReference>
<dbReference type="AlphaFoldDB" id="A0A6I6CVT1"/>
<keyword evidence="5 11" id="KW-0479">Metal-binding</keyword>
<dbReference type="GO" id="GO:0051539">
    <property type="term" value="F:4 iron, 4 sulfur cluster binding"/>
    <property type="evidence" value="ECO:0007669"/>
    <property type="project" value="UniProtKB-KW"/>
</dbReference>
<dbReference type="PROSITE" id="PS51379">
    <property type="entry name" value="4FE4S_FER_2"/>
    <property type="match status" value="2"/>
</dbReference>
<dbReference type="InterPro" id="IPR017900">
    <property type="entry name" value="4Fe4S_Fe_S_CS"/>
</dbReference>
<dbReference type="InterPro" id="IPR022569">
    <property type="entry name" value="Fd_C"/>
</dbReference>
<comment type="function">
    <text evidence="11">Ferredoxins are iron-sulfur proteins that transfer electrons in a wide variety of metabolic reactions.</text>
</comment>
<accession>A0A6I6CVT1</accession>
<evidence type="ECO:0000256" key="4">
    <source>
        <dbReference type="ARBA" id="ARBA00022485"/>
    </source>
</evidence>
<sequence length="107" mass="11845">MTYVVTENCIKCKYTDCVSVCPVDAFCEGPNMLVIDPEVCIDCDVCVPECPAGAIYDENDVPEGQTSFIELNRELSGQWPTISQMKDPPADAEDWDGVTGKLEYLEK</sequence>
<dbReference type="InterPro" id="IPR054829">
    <property type="entry name" value="FdxA"/>
</dbReference>
<dbReference type="InterPro" id="IPR000813">
    <property type="entry name" value="7Fe_ferredoxin"/>
</dbReference>
<keyword evidence="9 11" id="KW-0411">Iron-sulfur</keyword>
<keyword evidence="4 11" id="KW-0004">4Fe-4S</keyword>
<evidence type="ECO:0000313" key="14">
    <source>
        <dbReference type="Proteomes" id="UP000427716"/>
    </source>
</evidence>
<evidence type="ECO:0000256" key="5">
    <source>
        <dbReference type="ARBA" id="ARBA00022723"/>
    </source>
</evidence>
<evidence type="ECO:0000256" key="3">
    <source>
        <dbReference type="ARBA" id="ARBA00022448"/>
    </source>
</evidence>
<keyword evidence="7 11" id="KW-0249">Electron transport</keyword>
<keyword evidence="10 11" id="KW-0003">3Fe-4S</keyword>
<feature type="domain" description="4Fe-4S ferredoxin-type" evidence="12">
    <location>
        <begin position="1"/>
        <end position="26"/>
    </location>
</feature>
<feature type="domain" description="4Fe-4S ferredoxin-type" evidence="12">
    <location>
        <begin position="31"/>
        <end position="60"/>
    </location>
</feature>